<dbReference type="AlphaFoldDB" id="A0AA49JTK5"/>
<evidence type="ECO:0000313" key="5">
    <source>
        <dbReference type="EMBL" id="WKW11691.1"/>
    </source>
</evidence>
<dbReference type="Gene3D" id="3.30.230.10">
    <property type="match status" value="1"/>
</dbReference>
<dbReference type="InterPro" id="IPR001208">
    <property type="entry name" value="MCM_dom"/>
</dbReference>
<dbReference type="InterPro" id="IPR003593">
    <property type="entry name" value="AAA+_ATPase"/>
</dbReference>
<organism evidence="5">
    <name type="scientific">Pseudogemmatithrix spongiicola</name>
    <dbReference type="NCBI Taxonomy" id="3062599"/>
    <lineage>
        <taxon>Bacteria</taxon>
        <taxon>Pseudomonadati</taxon>
        <taxon>Gemmatimonadota</taxon>
        <taxon>Gemmatimonadia</taxon>
        <taxon>Gemmatimonadales</taxon>
        <taxon>Gemmatimonadaceae</taxon>
        <taxon>Pseudogemmatithrix</taxon>
    </lineage>
</organism>
<evidence type="ECO:0000313" key="6">
    <source>
        <dbReference type="EMBL" id="WKW14601.1"/>
    </source>
</evidence>
<accession>A0AA49JTK5</accession>
<keyword evidence="3" id="KW-0067">ATP-binding</keyword>
<dbReference type="EMBL" id="CP130613">
    <property type="protein sequence ID" value="WKW14601.1"/>
    <property type="molecule type" value="Genomic_DNA"/>
</dbReference>
<dbReference type="NCBIfam" id="TIGR00368">
    <property type="entry name" value="YifB family Mg chelatase-like AAA ATPase"/>
    <property type="match status" value="1"/>
</dbReference>
<dbReference type="Pfam" id="PF13541">
    <property type="entry name" value="ChlI"/>
    <property type="match status" value="1"/>
</dbReference>
<accession>A0AA49JZ39</accession>
<dbReference type="GO" id="GO:0005524">
    <property type="term" value="F:ATP binding"/>
    <property type="evidence" value="ECO:0007669"/>
    <property type="project" value="UniProtKB-KW"/>
</dbReference>
<evidence type="ECO:0000256" key="3">
    <source>
        <dbReference type="ARBA" id="ARBA00022840"/>
    </source>
</evidence>
<dbReference type="GO" id="GO:0003677">
    <property type="term" value="F:DNA binding"/>
    <property type="evidence" value="ECO:0007669"/>
    <property type="project" value="InterPro"/>
</dbReference>
<dbReference type="EMBL" id="CP130612">
    <property type="protein sequence ID" value="WKW11691.1"/>
    <property type="molecule type" value="Genomic_DNA"/>
</dbReference>
<dbReference type="Gene3D" id="3.40.50.300">
    <property type="entry name" value="P-loop containing nucleotide triphosphate hydrolases"/>
    <property type="match status" value="1"/>
</dbReference>
<gene>
    <name evidence="5" type="ORF">Strain138_000949</name>
    <name evidence="6" type="ORF">Strain318_000949</name>
</gene>
<keyword evidence="7" id="KW-1185">Reference proteome</keyword>
<dbReference type="InterPro" id="IPR020568">
    <property type="entry name" value="Ribosomal_Su5_D2-typ_SF"/>
</dbReference>
<dbReference type="InterPro" id="IPR045006">
    <property type="entry name" value="CHLI-like"/>
</dbReference>
<sequence>MLAALQSAAVLGIDAFTVTVEVDAAPGLPGWTMVGLPSGSVKEARERVGAALANAGLQLPPRRWTVNLSPADVRKDGTAFDLPIALAALVASGQLAAAAVEGLLCVGELGLDGSIRPVRGALPLARAARASGARALVLPAANAAEAALLRDVRLAPCASLPELMAHLRAGTLPPAPEPTVSAERVDAACLSDVVGQPVAKRALEIAAAGGHNLLLVGPPGAGKTMLARRLPSILPALDDEALLEVVAVHSVGGILPTDRAPTRTPPFRAPHHTISLPGLIGGGPGPRPGEVSLAHRGVLFLDELLELPRYVLDAMRQPMEDARVTIVRAAQAVAFPARFLLVGAANPCPCGQDGEPSQRCRCSAAEIQRYRARLSGPLADRIDLHVRIGAVKLATLGELATDEPSSAVAARVVAARARQTARYRVLPGVRLNAEAPGRWLQQHGLLTSEARSLLGEAADRLRLSARAYHRALRVARTVADLDGDERVGTGAIAEALVFRAGDSQPPGGGG</sequence>
<dbReference type="SUPFAM" id="SSF52540">
    <property type="entry name" value="P-loop containing nucleoside triphosphate hydrolases"/>
    <property type="match status" value="1"/>
</dbReference>
<evidence type="ECO:0000313" key="7">
    <source>
        <dbReference type="Proteomes" id="UP001229955"/>
    </source>
</evidence>
<proteinExistence type="inferred from homology"/>
<dbReference type="Pfam" id="PF01078">
    <property type="entry name" value="Mg_chelatase"/>
    <property type="match status" value="1"/>
</dbReference>
<dbReference type="PANTHER" id="PTHR32039:SF7">
    <property type="entry name" value="COMPETENCE PROTEIN COMM"/>
    <property type="match status" value="1"/>
</dbReference>
<dbReference type="PRINTS" id="PR01657">
    <property type="entry name" value="MCMFAMILY"/>
</dbReference>
<dbReference type="Proteomes" id="UP001229955">
    <property type="component" value="Chromosome"/>
</dbReference>
<dbReference type="InterPro" id="IPR014721">
    <property type="entry name" value="Ribsml_uS5_D2-typ_fold_subgr"/>
</dbReference>
<dbReference type="RefSeq" id="WP_367887387.1">
    <property type="nucleotide sequence ID" value="NZ_CP130612.1"/>
</dbReference>
<dbReference type="InterPro" id="IPR000523">
    <property type="entry name" value="Mg_chelatse_chII-like_cat_dom"/>
</dbReference>
<keyword evidence="2" id="KW-0547">Nucleotide-binding</keyword>
<reference evidence="5" key="1">
    <citation type="submission" date="2023-07" db="EMBL/GenBank/DDBJ databases">
        <authorList>
            <person name="Haufschild T."/>
            <person name="Kallscheuer N."/>
            <person name="Hammer J."/>
            <person name="Kohn T."/>
            <person name="Kabuu M."/>
            <person name="Jogler M."/>
            <person name="Wohfarth N."/>
            <person name="Heuer A."/>
            <person name="Rohde M."/>
            <person name="van Teeseling M.C.F."/>
            <person name="Jogler C."/>
        </authorList>
    </citation>
    <scope>NUCLEOTIDE SEQUENCE</scope>
    <source>
        <strain evidence="5">Strain 138</strain>
        <strain evidence="6">Strain 318</strain>
    </source>
</reference>
<name>A0AA49JTK5_9BACT</name>
<dbReference type="InterPro" id="IPR004482">
    <property type="entry name" value="Mg_chelat-rel"/>
</dbReference>
<evidence type="ECO:0000259" key="4">
    <source>
        <dbReference type="SMART" id="SM00382"/>
    </source>
</evidence>
<dbReference type="InterPro" id="IPR025158">
    <property type="entry name" value="Mg_chelat-rel_C"/>
</dbReference>
<dbReference type="KEGG" id="pspc:Strain318_000949"/>
<evidence type="ECO:0000256" key="2">
    <source>
        <dbReference type="ARBA" id="ARBA00022741"/>
    </source>
</evidence>
<comment type="similarity">
    <text evidence="1">Belongs to the Mg-chelatase subunits D/I family. ComM subfamily.</text>
</comment>
<dbReference type="InterPro" id="IPR027417">
    <property type="entry name" value="P-loop_NTPase"/>
</dbReference>
<evidence type="ECO:0000256" key="1">
    <source>
        <dbReference type="ARBA" id="ARBA00006354"/>
    </source>
</evidence>
<feature type="domain" description="AAA+ ATPase" evidence="4">
    <location>
        <begin position="209"/>
        <end position="392"/>
    </location>
</feature>
<protein>
    <submittedName>
        <fullName evidence="5">YifB family Mg chelatase-like AAA ATPase</fullName>
    </submittedName>
</protein>
<dbReference type="PANTHER" id="PTHR32039">
    <property type="entry name" value="MAGNESIUM-CHELATASE SUBUNIT CHLI"/>
    <property type="match status" value="1"/>
</dbReference>
<dbReference type="SUPFAM" id="SSF54211">
    <property type="entry name" value="Ribosomal protein S5 domain 2-like"/>
    <property type="match status" value="1"/>
</dbReference>
<dbReference type="SMART" id="SM00382">
    <property type="entry name" value="AAA"/>
    <property type="match status" value="1"/>
</dbReference>
<dbReference type="Pfam" id="PF13335">
    <property type="entry name" value="Mg_chelatase_C"/>
    <property type="match status" value="1"/>
</dbReference>